<feature type="compositionally biased region" description="Polar residues" evidence="1">
    <location>
        <begin position="312"/>
        <end position="329"/>
    </location>
</feature>
<sequence length="411" mass="46122">MIFMFLVILFEIHHSRREICKPIKNPCYPEINYDVTKKMKIPRVKHLYPLPLRYLCVYTLTLGPKDIPPTNYDFTLPKHRLASFRHWPKEHPVSPIRLVNNGFFFIDTQWPVIDDSVMCHACFVTLSGWRIEDNIYEVHRRSSPHCPFLAQLGEAANGVVHQDIASSSANIDQTGTLEIIAGETSSNLSGNTSSIYPAPNQDSNTSLPPRNSEAVSLTDTDSELSSSIVIRIIHPQSPTPDEDIELLTSNQSNFPLMDDIDLSNSTANSQLINSNSATNMTLSNPPQAINVQAATQPRPDAEDVQRSEGNSRGESTSQQLNAFSPQSVESAPLHNYSSIQVRRETFRYSGLSPDGIDALVEEGFYFTESGAIRCFYCHTTIQRWRSQPQGHLTHLHLNIDCGFIQHRESGT</sequence>
<keyword evidence="2" id="KW-0732">Signal</keyword>
<dbReference type="Gene3D" id="1.10.1170.10">
    <property type="entry name" value="Inhibitor Of Apoptosis Protein (2mihbC-IAP-1), Chain A"/>
    <property type="match status" value="2"/>
</dbReference>
<dbReference type="PANTHER" id="PTHR10044">
    <property type="entry name" value="INHIBITOR OF APOPTOSIS"/>
    <property type="match status" value="1"/>
</dbReference>
<dbReference type="SUPFAM" id="SSF57924">
    <property type="entry name" value="Inhibitor of apoptosis (IAP) repeat"/>
    <property type="match status" value="2"/>
</dbReference>
<evidence type="ECO:0000313" key="3">
    <source>
        <dbReference type="Proteomes" id="UP001165740"/>
    </source>
</evidence>
<dbReference type="Pfam" id="PF00653">
    <property type="entry name" value="BIR"/>
    <property type="match status" value="2"/>
</dbReference>
<dbReference type="AlphaFoldDB" id="A0A9W3A256"/>
<dbReference type="CDD" id="cd00022">
    <property type="entry name" value="BIR"/>
    <property type="match status" value="1"/>
</dbReference>
<name>A0A9W3A256_BIOGL</name>
<dbReference type="PROSITE" id="PS50143">
    <property type="entry name" value="BIR_REPEAT_2"/>
    <property type="match status" value="2"/>
</dbReference>
<dbReference type="OrthoDB" id="6054592at2759"/>
<reference evidence="4" key="1">
    <citation type="submission" date="2025-08" db="UniProtKB">
        <authorList>
            <consortium name="RefSeq"/>
        </authorList>
    </citation>
    <scope>IDENTIFICATION</scope>
</reference>
<proteinExistence type="predicted"/>
<gene>
    <name evidence="4" type="primary">LOC106064296</name>
</gene>
<feature type="region of interest" description="Disordered" evidence="1">
    <location>
        <begin position="188"/>
        <end position="220"/>
    </location>
</feature>
<dbReference type="RefSeq" id="XP_055881268.1">
    <property type="nucleotide sequence ID" value="XM_056025293.1"/>
</dbReference>
<feature type="compositionally biased region" description="Basic and acidic residues" evidence="1">
    <location>
        <begin position="299"/>
        <end position="311"/>
    </location>
</feature>
<keyword evidence="3" id="KW-1185">Reference proteome</keyword>
<evidence type="ECO:0000313" key="4">
    <source>
        <dbReference type="RefSeq" id="XP_055881268.1"/>
    </source>
</evidence>
<feature type="signal peptide" evidence="2">
    <location>
        <begin position="1"/>
        <end position="17"/>
    </location>
</feature>
<protein>
    <submittedName>
        <fullName evidence="4">Baculoviral IAP repeat-containing protein 2-like</fullName>
    </submittedName>
</protein>
<accession>A0A9W3A256</accession>
<evidence type="ECO:0000256" key="1">
    <source>
        <dbReference type="SAM" id="MobiDB-lite"/>
    </source>
</evidence>
<organism evidence="3 4">
    <name type="scientific">Biomphalaria glabrata</name>
    <name type="common">Bloodfluke planorb</name>
    <name type="synonym">Freshwater snail</name>
    <dbReference type="NCBI Taxonomy" id="6526"/>
    <lineage>
        <taxon>Eukaryota</taxon>
        <taxon>Metazoa</taxon>
        <taxon>Spiralia</taxon>
        <taxon>Lophotrochozoa</taxon>
        <taxon>Mollusca</taxon>
        <taxon>Gastropoda</taxon>
        <taxon>Heterobranchia</taxon>
        <taxon>Euthyneura</taxon>
        <taxon>Panpulmonata</taxon>
        <taxon>Hygrophila</taxon>
        <taxon>Lymnaeoidea</taxon>
        <taxon>Planorbidae</taxon>
        <taxon>Biomphalaria</taxon>
    </lineage>
</organism>
<dbReference type="GeneID" id="106064296"/>
<dbReference type="SMART" id="SM00238">
    <property type="entry name" value="BIR"/>
    <property type="match status" value="2"/>
</dbReference>
<dbReference type="Proteomes" id="UP001165740">
    <property type="component" value="Chromosome 4"/>
</dbReference>
<feature type="region of interest" description="Disordered" evidence="1">
    <location>
        <begin position="293"/>
        <end position="329"/>
    </location>
</feature>
<feature type="chain" id="PRO_5040934295" evidence="2">
    <location>
        <begin position="18"/>
        <end position="411"/>
    </location>
</feature>
<evidence type="ECO:0000256" key="2">
    <source>
        <dbReference type="SAM" id="SignalP"/>
    </source>
</evidence>
<dbReference type="InterPro" id="IPR001370">
    <property type="entry name" value="BIR_rpt"/>
</dbReference>
<feature type="compositionally biased region" description="Polar residues" evidence="1">
    <location>
        <begin position="188"/>
        <end position="215"/>
    </location>
</feature>
<dbReference type="OMA" id="IVIRIIH"/>
<dbReference type="InterPro" id="IPR050784">
    <property type="entry name" value="IAP"/>
</dbReference>